<dbReference type="EMBL" id="JAUJFL010000009">
    <property type="protein sequence ID" value="KAK2597611.1"/>
    <property type="molecule type" value="Genomic_DNA"/>
</dbReference>
<keyword evidence="1" id="KW-0472">Membrane</keyword>
<keyword evidence="1" id="KW-0812">Transmembrane</keyword>
<evidence type="ECO:0000256" key="1">
    <source>
        <dbReference type="SAM" id="Phobius"/>
    </source>
</evidence>
<sequence>MRVHIPLSMASLPEFVSVVRSKIVEWNVVSSSTSWMQYISWGFLILALSFFLPLVALICFDFLLWIWRLIRPPVTANPSRRRRRESLKHPVTTS</sequence>
<gene>
    <name evidence="2" type="ORF">N8I77_012388</name>
</gene>
<dbReference type="Proteomes" id="UP001265746">
    <property type="component" value="Unassembled WGS sequence"/>
</dbReference>
<keyword evidence="3" id="KW-1185">Reference proteome</keyword>
<evidence type="ECO:0000313" key="2">
    <source>
        <dbReference type="EMBL" id="KAK2597611.1"/>
    </source>
</evidence>
<protein>
    <submittedName>
        <fullName evidence="2">Uncharacterized protein</fullName>
    </submittedName>
</protein>
<feature type="transmembrane region" description="Helical" evidence="1">
    <location>
        <begin position="38"/>
        <end position="67"/>
    </location>
</feature>
<evidence type="ECO:0000313" key="3">
    <source>
        <dbReference type="Proteomes" id="UP001265746"/>
    </source>
</evidence>
<accession>A0AAD9S2N9</accession>
<name>A0AAD9S2N9_PHOAM</name>
<comment type="caution">
    <text evidence="2">The sequence shown here is derived from an EMBL/GenBank/DDBJ whole genome shotgun (WGS) entry which is preliminary data.</text>
</comment>
<dbReference type="AlphaFoldDB" id="A0AAD9S2N9"/>
<keyword evidence="1" id="KW-1133">Transmembrane helix</keyword>
<proteinExistence type="predicted"/>
<reference evidence="2" key="1">
    <citation type="submission" date="2023-06" db="EMBL/GenBank/DDBJ databases">
        <authorList>
            <person name="Noh H."/>
        </authorList>
    </citation>
    <scope>NUCLEOTIDE SEQUENCE</scope>
    <source>
        <strain evidence="2">DUCC20226</strain>
    </source>
</reference>
<organism evidence="2 3">
    <name type="scientific">Phomopsis amygdali</name>
    <name type="common">Fusicoccum amygdali</name>
    <dbReference type="NCBI Taxonomy" id="1214568"/>
    <lineage>
        <taxon>Eukaryota</taxon>
        <taxon>Fungi</taxon>
        <taxon>Dikarya</taxon>
        <taxon>Ascomycota</taxon>
        <taxon>Pezizomycotina</taxon>
        <taxon>Sordariomycetes</taxon>
        <taxon>Sordariomycetidae</taxon>
        <taxon>Diaporthales</taxon>
        <taxon>Diaporthaceae</taxon>
        <taxon>Diaporthe</taxon>
    </lineage>
</organism>